<dbReference type="EMBL" id="CP144692">
    <property type="protein sequence ID" value="WVY97589.1"/>
    <property type="molecule type" value="Genomic_DNA"/>
</dbReference>
<dbReference type="Proteomes" id="UP001374535">
    <property type="component" value="Chromosome 9"/>
</dbReference>
<protein>
    <submittedName>
        <fullName evidence="2">Uncharacterized protein</fullName>
    </submittedName>
</protein>
<keyword evidence="3" id="KW-1185">Reference proteome</keyword>
<organism evidence="2 3">
    <name type="scientific">Vigna mungo</name>
    <name type="common">Black gram</name>
    <name type="synonym">Phaseolus mungo</name>
    <dbReference type="NCBI Taxonomy" id="3915"/>
    <lineage>
        <taxon>Eukaryota</taxon>
        <taxon>Viridiplantae</taxon>
        <taxon>Streptophyta</taxon>
        <taxon>Embryophyta</taxon>
        <taxon>Tracheophyta</taxon>
        <taxon>Spermatophyta</taxon>
        <taxon>Magnoliopsida</taxon>
        <taxon>eudicotyledons</taxon>
        <taxon>Gunneridae</taxon>
        <taxon>Pentapetalae</taxon>
        <taxon>rosids</taxon>
        <taxon>fabids</taxon>
        <taxon>Fabales</taxon>
        <taxon>Fabaceae</taxon>
        <taxon>Papilionoideae</taxon>
        <taxon>50 kb inversion clade</taxon>
        <taxon>NPAAA clade</taxon>
        <taxon>indigoferoid/millettioid clade</taxon>
        <taxon>Phaseoleae</taxon>
        <taxon>Vigna</taxon>
    </lineage>
</organism>
<keyword evidence="1" id="KW-1133">Transmembrane helix</keyword>
<evidence type="ECO:0000256" key="1">
    <source>
        <dbReference type="SAM" id="Phobius"/>
    </source>
</evidence>
<proteinExistence type="predicted"/>
<evidence type="ECO:0000313" key="3">
    <source>
        <dbReference type="Proteomes" id="UP001374535"/>
    </source>
</evidence>
<evidence type="ECO:0000313" key="2">
    <source>
        <dbReference type="EMBL" id="WVY97589.1"/>
    </source>
</evidence>
<keyword evidence="1" id="KW-0812">Transmembrane</keyword>
<accession>A0AAQ3MVS4</accession>
<reference evidence="2 3" key="1">
    <citation type="journal article" date="2023" name="Life. Sci Alliance">
        <title>Evolutionary insights into 3D genome organization and epigenetic landscape of Vigna mungo.</title>
        <authorList>
            <person name="Junaid A."/>
            <person name="Singh B."/>
            <person name="Bhatia S."/>
        </authorList>
    </citation>
    <scope>NUCLEOTIDE SEQUENCE [LARGE SCALE GENOMIC DNA]</scope>
    <source>
        <strain evidence="2">Urdbean</strain>
    </source>
</reference>
<name>A0AAQ3MVS4_VIGMU</name>
<feature type="transmembrane region" description="Helical" evidence="1">
    <location>
        <begin position="6"/>
        <end position="27"/>
    </location>
</feature>
<dbReference type="AlphaFoldDB" id="A0AAQ3MVS4"/>
<gene>
    <name evidence="2" type="ORF">V8G54_029740</name>
</gene>
<keyword evidence="1" id="KW-0472">Membrane</keyword>
<sequence length="102" mass="11314">MLDPGALLIPFCFISLLTFLTSAQFLLEAYRLERSTYMPLSWNSKFCSDFKISWVNPTFPYVLQALKSAPMICTSGDMGIVFINSTASSTSPALQSKSTMQP</sequence>